<gene>
    <name evidence="10" type="ORF">URODEC1_LOCUS63707</name>
</gene>
<keyword evidence="6 9" id="KW-1133">Transmembrane helix</keyword>
<feature type="transmembrane region" description="Helical" evidence="9">
    <location>
        <begin position="103"/>
        <end position="124"/>
    </location>
</feature>
<reference evidence="11" key="1">
    <citation type="submission" date="2024-06" db="EMBL/GenBank/DDBJ databases">
        <authorList>
            <person name="Ryan C."/>
        </authorList>
    </citation>
    <scope>NUCLEOTIDE SEQUENCE [LARGE SCALE GENOMIC DNA]</scope>
</reference>
<protein>
    <recommendedName>
        <fullName evidence="9">Protein RFT1 homolog</fullName>
    </recommendedName>
</protein>
<keyword evidence="5" id="KW-0256">Endoplasmic reticulum</keyword>
<keyword evidence="7 9" id="KW-0472">Membrane</keyword>
<keyword evidence="11" id="KW-1185">Reference proteome</keyword>
<dbReference type="InterPro" id="IPR007594">
    <property type="entry name" value="RFT1"/>
</dbReference>
<feature type="transmembrane region" description="Helical" evidence="9">
    <location>
        <begin position="209"/>
        <end position="228"/>
    </location>
</feature>
<feature type="transmembrane region" description="Helical" evidence="9">
    <location>
        <begin position="431"/>
        <end position="453"/>
    </location>
</feature>
<evidence type="ECO:0000256" key="6">
    <source>
        <dbReference type="ARBA" id="ARBA00022989"/>
    </source>
</evidence>
<dbReference type="PANTHER" id="PTHR13117">
    <property type="entry name" value="ENDOPLASMIC RETICULUM MULTISPAN TRANSMEMBRANE PROTEIN-RELATED"/>
    <property type="match status" value="1"/>
</dbReference>
<evidence type="ECO:0000256" key="1">
    <source>
        <dbReference type="ARBA" id="ARBA00004477"/>
    </source>
</evidence>
<evidence type="ECO:0000256" key="2">
    <source>
        <dbReference type="ARBA" id="ARBA00004922"/>
    </source>
</evidence>
<feature type="transmembrane region" description="Helical" evidence="9">
    <location>
        <begin position="179"/>
        <end position="197"/>
    </location>
</feature>
<dbReference type="EMBL" id="OZ075135">
    <property type="protein sequence ID" value="CAL4998161.1"/>
    <property type="molecule type" value="Genomic_DNA"/>
</dbReference>
<name>A0ABC9BAX7_9POAL</name>
<dbReference type="PANTHER" id="PTHR13117:SF5">
    <property type="entry name" value="PROTEIN RFT1 HOMOLOG"/>
    <property type="match status" value="1"/>
</dbReference>
<evidence type="ECO:0000256" key="7">
    <source>
        <dbReference type="ARBA" id="ARBA00023136"/>
    </source>
</evidence>
<organism evidence="10 11">
    <name type="scientific">Urochloa decumbens</name>
    <dbReference type="NCBI Taxonomy" id="240449"/>
    <lineage>
        <taxon>Eukaryota</taxon>
        <taxon>Viridiplantae</taxon>
        <taxon>Streptophyta</taxon>
        <taxon>Embryophyta</taxon>
        <taxon>Tracheophyta</taxon>
        <taxon>Spermatophyta</taxon>
        <taxon>Magnoliopsida</taxon>
        <taxon>Liliopsida</taxon>
        <taxon>Poales</taxon>
        <taxon>Poaceae</taxon>
        <taxon>PACMAD clade</taxon>
        <taxon>Panicoideae</taxon>
        <taxon>Panicodae</taxon>
        <taxon>Paniceae</taxon>
        <taxon>Melinidinae</taxon>
        <taxon>Urochloa</taxon>
    </lineage>
</organism>
<proteinExistence type="inferred from homology"/>
<evidence type="ECO:0000256" key="4">
    <source>
        <dbReference type="ARBA" id="ARBA00022692"/>
    </source>
</evidence>
<comment type="subcellular location">
    <subcellularLocation>
        <location evidence="1 9">Endoplasmic reticulum membrane</location>
        <topology evidence="1 9">Multi-pass membrane protein</topology>
    </subcellularLocation>
</comment>
<dbReference type="GO" id="GO:0005789">
    <property type="term" value="C:endoplasmic reticulum membrane"/>
    <property type="evidence" value="ECO:0007669"/>
    <property type="project" value="UniProtKB-SubCell"/>
</dbReference>
<accession>A0ABC9BAX7</accession>
<evidence type="ECO:0000256" key="9">
    <source>
        <dbReference type="RuleBase" id="RU365067"/>
    </source>
</evidence>
<sequence>MADGGGQPRSTGATGGAITGSPRSRASLFRYLVALQLLTKLLSFAFNTWCMGAVEGFSGSMLQVTSFVDRVLYYREGFRRGCLHGGLDYGEVMMEKNTRLLKVARMAFPIGIVATTVGCIHELWKQKMKLSDPSAAAVFNFEDRYAQAVLISGLACILELLAEPLYILSQNLFLLKLRLISEVVATFMRCMTAYILIKNLNMETAVVFPLSQAMYAACLLFAYWFYFFSCHVSKLRCILPCRLQDWMDYDRKLWQTCVMFTGQSLKELVVQKGQELVPFSSSYLDDYGIVDRLGSLVVRLIFRPFEESNRLKFAEMASGRSPQMVLSMRTLLAQCLKINCLAGLMIIAFGPGYSYTLLRMAYKEKHCDDTTQLLLILYWFYVISLAFNGTLEAFLQSIADDSQLKMLNDFSLFCSVVYVLIKVLLIGYAGAIGLIVSDAIHMLLRISYFVAFIRRFFQNSCTISMHQVLPSGWWVLLFSGAATIISDMMILNKESEKTYWQTLPLHLGIGASCFFLSCAVIYTRERVLINKFIKVHRHAD</sequence>
<keyword evidence="4 9" id="KW-0812">Transmembrane</keyword>
<evidence type="ECO:0000256" key="3">
    <source>
        <dbReference type="ARBA" id="ARBA00010288"/>
    </source>
</evidence>
<comment type="similarity">
    <text evidence="3 9">Belongs to the RFT1 family.</text>
</comment>
<comment type="caution">
    <text evidence="9">Lacks conserved residue(s) required for the propagation of feature annotation.</text>
</comment>
<evidence type="ECO:0000256" key="5">
    <source>
        <dbReference type="ARBA" id="ARBA00022824"/>
    </source>
</evidence>
<feature type="transmembrane region" description="Helical" evidence="9">
    <location>
        <begin position="331"/>
        <end position="353"/>
    </location>
</feature>
<comment type="function">
    <text evidence="8 9">Intramembrane glycolipid transporter that operates in the biosynthetic pathway of dolichol-linked oligosaccharides, the glycan precursors employed in protein asparagine (N)-glycosylation. The sequential addition of sugars to dolichol pyrophosphate produces dolichol-linked oligosaccharides containing fourteen sugars, including two GlcNAcs, nine mannoses and three glucoses. Once assembled, the oligosaccharide is transferred from the lipid to nascent proteins by oligosaccharyltransferases. The assembly of dolichol-linked oligosaccharides begins on the cytosolic side of the endoplasmic reticulum membrane and finishes in its lumen. RFT1 could mediate the translocation of the cytosolically oriented intermediate DolPP-GlcNAc2Man5, produced by ALG11, into the ER lumen where dolichol-linked oligosaccharides assembly continues. However, the intramembrane lipid transporter activity could not be confirmed in vitro.</text>
</comment>
<feature type="transmembrane region" description="Helical" evidence="9">
    <location>
        <begin position="473"/>
        <end position="491"/>
    </location>
</feature>
<evidence type="ECO:0000313" key="10">
    <source>
        <dbReference type="EMBL" id="CAL4998161.1"/>
    </source>
</evidence>
<feature type="transmembrane region" description="Helical" evidence="9">
    <location>
        <begin position="144"/>
        <end position="167"/>
    </location>
</feature>
<evidence type="ECO:0000313" key="11">
    <source>
        <dbReference type="Proteomes" id="UP001497457"/>
    </source>
</evidence>
<dbReference type="AlphaFoldDB" id="A0ABC9BAX7"/>
<reference evidence="10 11" key="2">
    <citation type="submission" date="2024-10" db="EMBL/GenBank/DDBJ databases">
        <authorList>
            <person name="Ryan C."/>
        </authorList>
    </citation>
    <scope>NUCLEOTIDE SEQUENCE [LARGE SCALE GENOMIC DNA]</scope>
</reference>
<dbReference type="Proteomes" id="UP001497457">
    <property type="component" value="Chromosome 25rd"/>
</dbReference>
<dbReference type="Pfam" id="PF04506">
    <property type="entry name" value="Rft-1"/>
    <property type="match status" value="1"/>
</dbReference>
<feature type="transmembrane region" description="Helical" evidence="9">
    <location>
        <begin position="503"/>
        <end position="522"/>
    </location>
</feature>
<feature type="transmembrane region" description="Helical" evidence="9">
    <location>
        <begin position="373"/>
        <end position="395"/>
    </location>
</feature>
<evidence type="ECO:0000256" key="8">
    <source>
        <dbReference type="ARBA" id="ARBA00045912"/>
    </source>
</evidence>
<comment type="pathway">
    <text evidence="2">Protein modification; protein glycosylation.</text>
</comment>